<evidence type="ECO:0000256" key="2">
    <source>
        <dbReference type="SAM" id="SignalP"/>
    </source>
</evidence>
<feature type="domain" description="Mycoplasma lipoprotein C-terminal" evidence="3">
    <location>
        <begin position="563"/>
        <end position="689"/>
    </location>
</feature>
<feature type="chain" id="PRO_5047114626" description="P80 family lipoprotein" evidence="2">
    <location>
        <begin position="22"/>
        <end position="718"/>
    </location>
</feature>
<dbReference type="Pfam" id="PF03305">
    <property type="entry name" value="Lipoprotein_X"/>
    <property type="match status" value="1"/>
</dbReference>
<keyword evidence="2" id="KW-0732">Signal</keyword>
<evidence type="ECO:0000259" key="4">
    <source>
        <dbReference type="Pfam" id="PF03305"/>
    </source>
</evidence>
<feature type="signal peptide" evidence="2">
    <location>
        <begin position="1"/>
        <end position="21"/>
    </location>
</feature>
<dbReference type="EMBL" id="VHHP01000001">
    <property type="protein sequence ID" value="TPR54651.1"/>
    <property type="molecule type" value="Genomic_DNA"/>
</dbReference>
<dbReference type="RefSeq" id="WP_140914504.1">
    <property type="nucleotide sequence ID" value="NZ_VHHP01000001.1"/>
</dbReference>
<reference evidence="5" key="1">
    <citation type="submission" date="2019-06" db="EMBL/GenBank/DDBJ databases">
        <title>Mycoplasma neophronis type strain whole genome sequence.</title>
        <authorList>
            <person name="Spergser J."/>
        </authorList>
    </citation>
    <scope>NUCLEOTIDE SEQUENCE [LARGE SCALE GENOMIC DNA]</scope>
    <source>
        <strain evidence="5">DSM 24097</strain>
    </source>
</reference>
<evidence type="ECO:0000259" key="3">
    <source>
        <dbReference type="Pfam" id="PF03202"/>
    </source>
</evidence>
<dbReference type="InterPro" id="IPR054825">
    <property type="entry name" value="P68-like"/>
</dbReference>
<evidence type="ECO:0008006" key="7">
    <source>
        <dbReference type="Google" id="ProtNLM"/>
    </source>
</evidence>
<comment type="caution">
    <text evidence="5">The sequence shown here is derived from an EMBL/GenBank/DDBJ whole genome shotgun (WGS) entry which is preliminary data.</text>
</comment>
<evidence type="ECO:0000313" key="5">
    <source>
        <dbReference type="EMBL" id="TPR54651.1"/>
    </source>
</evidence>
<dbReference type="InterPro" id="IPR004984">
    <property type="entry name" value="Mycoplasma_lipoprotein_cen_dom"/>
</dbReference>
<dbReference type="PROSITE" id="PS51257">
    <property type="entry name" value="PROKAR_LIPOPROTEIN"/>
    <property type="match status" value="1"/>
</dbReference>
<name>A0ABY2Z0H2_9BACT</name>
<accession>A0ABY2Z0H2</accession>
<dbReference type="Pfam" id="PF03202">
    <property type="entry name" value="Lipoprotein_10"/>
    <property type="match status" value="1"/>
</dbReference>
<dbReference type="Proteomes" id="UP000316851">
    <property type="component" value="Unassembled WGS sequence"/>
</dbReference>
<gene>
    <name evidence="5" type="ORF">FJR74_00035</name>
</gene>
<feature type="domain" description="Mycoplasma lipoprotein central" evidence="4">
    <location>
        <begin position="231"/>
        <end position="382"/>
    </location>
</feature>
<comment type="similarity">
    <text evidence="1">Belongs to the MG185/MG260 family.</text>
</comment>
<dbReference type="InterPro" id="IPR004890">
    <property type="entry name" value="Lipoprotein_10_C"/>
</dbReference>
<evidence type="ECO:0000313" key="6">
    <source>
        <dbReference type="Proteomes" id="UP000316851"/>
    </source>
</evidence>
<sequence>MKKINKVLLGLAPIASAIAIAPIAASCGGGGTARFDQDLDNKIVLATGFAKDGQQAVALQSIVDYYNEHVNKDAGWKVTVNYLANGYNTDSLSAKLNAKDNQTFWNVLINYPAAASIIASYDMNLAIPNDMYESFGFAPAFKNVNSTIAGAKNGEKLVAPMSRSTEMITVSKILLGKLLDELHTLAEVPFGSNVTLINKYIDYSKSQVEERAFVDSVWTEQSRAEINEELKAKIKELVPAIDDSIFNSYESLIKMAIAIKKIYANNPNLYVLGMDSVPNAINTMVGAADAGNASKGYVTPDAENAADGGWDYTTFIENPKSTQRAVFKAAADIIIEGIKNKALWIGGNGSYGSGNLISYKLAMSMGSTAGWDKTFVSSSKAINNYYIKGTSDSVDIADTVLTTDPVAKSVKENDKAYVAFQVKSGKYVNQVYKSTVPDFSKVSSAKHQYKLSAALTSEDMSAYAGWYFVPAKSIFTVKNGKLEVSYKNNTNADQTLEIPAGKFVELPNVTKGTTQAENYFLISPEFVEVKQQTQTSVVNEADADWIGSPFSKEQNSPHKAVFVQGPSMIGIHSNKQEDEKTLSFMDWFFKGTIPTLTITYRPKGQPEKVFTKENVKPIDMFNYVGGYVSPTNSFFQSNPEQFGLNTANTLAFNQFNLINSQNHDGVYVPAEDVASVKSNPLRDSITSAALGLFSKAASSPGEVTFESFITNISNGFNI</sequence>
<protein>
    <recommendedName>
        <fullName evidence="7">P80 family lipoprotein</fullName>
    </recommendedName>
</protein>
<keyword evidence="6" id="KW-1185">Reference proteome</keyword>
<evidence type="ECO:0000256" key="1">
    <source>
        <dbReference type="ARBA" id="ARBA00009031"/>
    </source>
</evidence>
<proteinExistence type="inferred from homology"/>
<dbReference type="NCBIfam" id="NF045826">
    <property type="entry name" value="lipo_P68"/>
    <property type="match status" value="1"/>
</dbReference>
<organism evidence="5 6">
    <name type="scientific">Metamycoplasma neophronis</name>
    <dbReference type="NCBI Taxonomy" id="872983"/>
    <lineage>
        <taxon>Bacteria</taxon>
        <taxon>Bacillati</taxon>
        <taxon>Mycoplasmatota</taxon>
        <taxon>Mycoplasmoidales</taxon>
        <taxon>Metamycoplasmataceae</taxon>
        <taxon>Metamycoplasma</taxon>
    </lineage>
</organism>